<dbReference type="EMBL" id="CM022231">
    <property type="protein sequence ID" value="KAF7109772.1"/>
    <property type="molecule type" value="Genomic_DNA"/>
</dbReference>
<feature type="region of interest" description="Disordered" evidence="1">
    <location>
        <begin position="1"/>
        <end position="23"/>
    </location>
</feature>
<gene>
    <name evidence="2" type="ORF">CFC21_109980</name>
</gene>
<name>A0A9R1MM06_WHEAT</name>
<dbReference type="AlphaFoldDB" id="A0A9R1MM06"/>
<reference evidence="2" key="1">
    <citation type="journal article" date="2017" name="Gigascience">
        <title>The first near-complete assembly of the hexaploid bread wheat genome, Triticum aestivum.</title>
        <authorList>
            <person name="Zimin A.V."/>
            <person name="Puiu D."/>
            <person name="Hall R."/>
            <person name="Kingan S."/>
            <person name="Clavijo B.J."/>
            <person name="Salzberg S.L."/>
        </authorList>
    </citation>
    <scope>NUCLEOTIDE SEQUENCE</scope>
    <source>
        <tissue evidence="2">Leaf</tissue>
    </source>
</reference>
<reference evidence="2" key="2">
    <citation type="submission" date="2020-03" db="EMBL/GenBank/DDBJ databases">
        <title>The second near-complete assembly of the hexaploid bread wheat (Triticum aestivum) genome.</title>
        <authorList>
            <person name="Zimin A.V."/>
            <person name="Puiu D."/>
            <person name="Shumante A."/>
            <person name="Alonge M."/>
            <person name="Salzberg S.L."/>
        </authorList>
    </citation>
    <scope>NUCLEOTIDE SEQUENCE</scope>
    <source>
        <tissue evidence="2">Leaf</tissue>
    </source>
</reference>
<protein>
    <submittedName>
        <fullName evidence="2">Uncharacterized protein</fullName>
    </submittedName>
</protein>
<evidence type="ECO:0000256" key="1">
    <source>
        <dbReference type="SAM" id="MobiDB-lite"/>
    </source>
</evidence>
<comment type="caution">
    <text evidence="2">The sequence shown here is derived from an EMBL/GenBank/DDBJ whole genome shotgun (WGS) entry which is preliminary data.</text>
</comment>
<feature type="non-terminal residue" evidence="2">
    <location>
        <position position="1"/>
    </location>
</feature>
<proteinExistence type="predicted"/>
<accession>A0A9R1MM06</accession>
<evidence type="ECO:0000313" key="2">
    <source>
        <dbReference type="EMBL" id="KAF7109772.1"/>
    </source>
</evidence>
<dbReference type="Proteomes" id="UP000815260">
    <property type="component" value="Chromosome 7D"/>
</dbReference>
<feature type="non-terminal residue" evidence="2">
    <location>
        <position position="23"/>
    </location>
</feature>
<sequence length="23" mass="2729">KNRVQNGKPKRGERNSQHSSKRH</sequence>
<organism evidence="2">
    <name type="scientific">Triticum aestivum</name>
    <name type="common">Wheat</name>
    <dbReference type="NCBI Taxonomy" id="4565"/>
    <lineage>
        <taxon>Eukaryota</taxon>
        <taxon>Viridiplantae</taxon>
        <taxon>Streptophyta</taxon>
        <taxon>Embryophyta</taxon>
        <taxon>Tracheophyta</taxon>
        <taxon>Spermatophyta</taxon>
        <taxon>Magnoliopsida</taxon>
        <taxon>Liliopsida</taxon>
        <taxon>Poales</taxon>
        <taxon>Poaceae</taxon>
        <taxon>BOP clade</taxon>
        <taxon>Pooideae</taxon>
        <taxon>Triticodae</taxon>
        <taxon>Triticeae</taxon>
        <taxon>Triticinae</taxon>
        <taxon>Triticum</taxon>
    </lineage>
</organism>